<organism evidence="2 3">
    <name type="scientific">Chitinophaga jiangningensis</name>
    <dbReference type="NCBI Taxonomy" id="1419482"/>
    <lineage>
        <taxon>Bacteria</taxon>
        <taxon>Pseudomonadati</taxon>
        <taxon>Bacteroidota</taxon>
        <taxon>Chitinophagia</taxon>
        <taxon>Chitinophagales</taxon>
        <taxon>Chitinophagaceae</taxon>
        <taxon>Chitinophaga</taxon>
    </lineage>
</organism>
<accession>A0A1M7MKV9</accession>
<sequence>ACEASLHGLAKETLQLTLGMADLAWFDDTRMAWVVTPGTYKIEIGSNAETVITSTEYKIGKEIITEKNLTVL</sequence>
<keyword evidence="3" id="KW-1185">Reference proteome</keyword>
<dbReference type="RefSeq" id="WP_143160124.1">
    <property type="nucleotide sequence ID" value="NZ_FRBL01000013.1"/>
</dbReference>
<name>A0A1M7MKV9_9BACT</name>
<dbReference type="Proteomes" id="UP000184420">
    <property type="component" value="Unassembled WGS sequence"/>
</dbReference>
<feature type="non-terminal residue" evidence="2">
    <location>
        <position position="1"/>
    </location>
</feature>
<proteinExistence type="predicted"/>
<evidence type="ECO:0000313" key="3">
    <source>
        <dbReference type="Proteomes" id="UP000184420"/>
    </source>
</evidence>
<evidence type="ECO:0000313" key="2">
    <source>
        <dbReference type="EMBL" id="SHM91498.1"/>
    </source>
</evidence>
<reference evidence="2 3" key="1">
    <citation type="submission" date="2016-11" db="EMBL/GenBank/DDBJ databases">
        <authorList>
            <person name="Jaros S."/>
            <person name="Januszkiewicz K."/>
            <person name="Wedrychowicz H."/>
        </authorList>
    </citation>
    <scope>NUCLEOTIDE SEQUENCE [LARGE SCALE GENOMIC DNA]</scope>
    <source>
        <strain evidence="2 3">DSM 27406</strain>
    </source>
</reference>
<dbReference type="Gene3D" id="2.60.40.10">
    <property type="entry name" value="Immunoglobulins"/>
    <property type="match status" value="1"/>
</dbReference>
<dbReference type="AlphaFoldDB" id="A0A1M7MKV9"/>
<dbReference type="InterPro" id="IPR026891">
    <property type="entry name" value="Fn3-like"/>
</dbReference>
<dbReference type="Pfam" id="PF14310">
    <property type="entry name" value="Fn3-like"/>
    <property type="match status" value="1"/>
</dbReference>
<dbReference type="InterPro" id="IPR013783">
    <property type="entry name" value="Ig-like_fold"/>
</dbReference>
<feature type="domain" description="Fibronectin type III-like" evidence="1">
    <location>
        <begin position="11"/>
        <end position="47"/>
    </location>
</feature>
<protein>
    <submittedName>
        <fullName evidence="2">Fibronectin type III-like domain-containing protein</fullName>
    </submittedName>
</protein>
<dbReference type="EMBL" id="FRBL01000013">
    <property type="protein sequence ID" value="SHM91498.1"/>
    <property type="molecule type" value="Genomic_DNA"/>
</dbReference>
<gene>
    <name evidence="2" type="ORF">SAMN05444266_113119</name>
</gene>
<evidence type="ECO:0000259" key="1">
    <source>
        <dbReference type="Pfam" id="PF14310"/>
    </source>
</evidence>